<sequence>MRLVSSNCSLVPSPAVGVLVGSACAGYEPGGIPIITRPSAHPRLVGWSSILPRLEPCIFSRPLLPSLTPGLPIKN</sequence>
<dbReference type="Proteomes" id="UP000253729">
    <property type="component" value="Unassembled WGS sequence"/>
</dbReference>
<organism evidence="1 2">
    <name type="scientific">Aspergillus welwitschiae</name>
    <dbReference type="NCBI Taxonomy" id="1341132"/>
    <lineage>
        <taxon>Eukaryota</taxon>
        <taxon>Fungi</taxon>
        <taxon>Dikarya</taxon>
        <taxon>Ascomycota</taxon>
        <taxon>Pezizomycotina</taxon>
        <taxon>Eurotiomycetes</taxon>
        <taxon>Eurotiomycetidae</taxon>
        <taxon>Eurotiales</taxon>
        <taxon>Aspergillaceae</taxon>
        <taxon>Aspergillus</taxon>
        <taxon>Aspergillus subgen. Circumdati</taxon>
    </lineage>
</organism>
<reference evidence="1 2" key="1">
    <citation type="submission" date="2018-07" db="EMBL/GenBank/DDBJ databases">
        <title>The genomes of Aspergillus section Nigri reveals drivers in fungal speciation.</title>
        <authorList>
            <consortium name="DOE Joint Genome Institute"/>
            <person name="Vesth T.C."/>
            <person name="Nybo J."/>
            <person name="Theobald S."/>
            <person name="Brandl J."/>
            <person name="Frisvad J.C."/>
            <person name="Nielsen K.F."/>
            <person name="Lyhne E.K."/>
            <person name="Kogle M.E."/>
            <person name="Kuo A."/>
            <person name="Riley R."/>
            <person name="Clum A."/>
            <person name="Nolan M."/>
            <person name="Lipzen A."/>
            <person name="Salamov A."/>
            <person name="Henrissat B."/>
            <person name="Wiebenga A."/>
            <person name="De vries R.P."/>
            <person name="Grigoriev I.V."/>
            <person name="Mortensen U.H."/>
            <person name="Andersen M.R."/>
            <person name="Baker S.E."/>
        </authorList>
    </citation>
    <scope>NUCLEOTIDE SEQUENCE [LARGE SCALE GENOMIC DNA]</scope>
    <source>
        <strain evidence="1 2">CBS 139.54b</strain>
    </source>
</reference>
<evidence type="ECO:0000313" key="2">
    <source>
        <dbReference type="Proteomes" id="UP000253729"/>
    </source>
</evidence>
<keyword evidence="2" id="KW-1185">Reference proteome</keyword>
<dbReference type="RefSeq" id="XP_026625316.1">
    <property type="nucleotide sequence ID" value="XM_026766713.1"/>
</dbReference>
<dbReference type="GeneID" id="38135069"/>
<accession>A0A3F3PZB6</accession>
<dbReference type="PROSITE" id="PS51257">
    <property type="entry name" value="PROKAR_LIPOPROTEIN"/>
    <property type="match status" value="1"/>
</dbReference>
<protein>
    <submittedName>
        <fullName evidence="1">Uncharacterized protein</fullName>
    </submittedName>
</protein>
<dbReference type="EMBL" id="KZ852051">
    <property type="protein sequence ID" value="RDH32294.1"/>
    <property type="molecule type" value="Genomic_DNA"/>
</dbReference>
<proteinExistence type="predicted"/>
<evidence type="ECO:0000313" key="1">
    <source>
        <dbReference type="EMBL" id="RDH32294.1"/>
    </source>
</evidence>
<gene>
    <name evidence="1" type="ORF">BDQ94DRAFT_145825</name>
</gene>
<name>A0A3F3PZB6_9EURO</name>
<dbReference type="AlphaFoldDB" id="A0A3F3PZB6"/>